<accession>A0A177FQ07</accession>
<evidence type="ECO:0000256" key="6">
    <source>
        <dbReference type="ARBA" id="ARBA00023015"/>
    </source>
</evidence>
<comment type="subcellular location">
    <subcellularLocation>
        <location evidence="1">Nucleus</location>
    </subcellularLocation>
</comment>
<dbReference type="PRINTS" id="PR00793">
    <property type="entry name" value="PROAMNOPTASE"/>
</dbReference>
<dbReference type="Gene3D" id="3.40.50.1820">
    <property type="entry name" value="alpha/beta hydrolase"/>
    <property type="match status" value="1"/>
</dbReference>
<feature type="domain" description="AB hydrolase-1" evidence="10">
    <location>
        <begin position="31"/>
        <end position="285"/>
    </location>
</feature>
<dbReference type="InterPro" id="IPR002410">
    <property type="entry name" value="Peptidase_S33"/>
</dbReference>
<organism evidence="12 13">
    <name type="scientific">Fonsecaea monophora</name>
    <dbReference type="NCBI Taxonomy" id="254056"/>
    <lineage>
        <taxon>Eukaryota</taxon>
        <taxon>Fungi</taxon>
        <taxon>Dikarya</taxon>
        <taxon>Ascomycota</taxon>
        <taxon>Pezizomycotina</taxon>
        <taxon>Eurotiomycetes</taxon>
        <taxon>Chaetothyriomycetidae</taxon>
        <taxon>Chaetothyriales</taxon>
        <taxon>Herpotrichiellaceae</taxon>
        <taxon>Fonsecaea</taxon>
    </lineage>
</organism>
<dbReference type="GO" id="GO:0006351">
    <property type="term" value="P:DNA-templated transcription"/>
    <property type="evidence" value="ECO:0007669"/>
    <property type="project" value="InterPro"/>
</dbReference>
<dbReference type="Pfam" id="PF04082">
    <property type="entry name" value="Fungal_trans"/>
    <property type="match status" value="1"/>
</dbReference>
<evidence type="ECO:0000256" key="4">
    <source>
        <dbReference type="ARBA" id="ARBA00022801"/>
    </source>
</evidence>
<evidence type="ECO:0000259" key="11">
    <source>
        <dbReference type="Pfam" id="PF04082"/>
    </source>
</evidence>
<dbReference type="Gene3D" id="4.10.240.10">
    <property type="entry name" value="Zn(2)-C6 fungal-type DNA-binding domain"/>
    <property type="match status" value="1"/>
</dbReference>
<comment type="caution">
    <text evidence="12">The sequence shown here is derived from an EMBL/GenBank/DDBJ whole genome shotgun (WGS) entry which is preliminary data.</text>
</comment>
<evidence type="ECO:0000313" key="12">
    <source>
        <dbReference type="EMBL" id="OAG45209.1"/>
    </source>
</evidence>
<sequence length="941" mass="105589">MVEANKFTVQVDDGVRLHVKVFGHDSSNSKPLLMALHGAPGLFTHAEPEACFAHLSSLFQVLVFDGRGSGASDLSGPFTHERWMKDIDYLRSWTQVETFVLAGHSYGGFLALDYAVNYPGRLKGLILIDTWTVGTLGAMGVLANILLSDRVKVDKERQVRVWSGNLLNNEDYRDAIAELLPFYAPPEHASLKWTSDSGDQVTTSGEFFGPGGNFHSKTQNWAFGYNMPRFDVRQRLRDIKAPTLVVVGRYDYVTPVSFAEEMAKGIPDAQLEVFEHSGHSPQSDETDKFRKCDFQYPTCGACAAARVTCLGFDSLRGSDKPRSMVRHLEAQVAQLEIDLAAIKTQAQPDGVDTITQRVAMATAEPTGRTRKQEPLLPLTSTYFLSDAPLPQFNHQAWDESDNVESTGQSWRPMAISSIPVHVIDAMLKHYCQTYLPQYPSIAEADLYRARDRVYESPELSGYDAFVICITLAISSNTLSYIDEKRAASTTYGLWATAVVHLEQVGLTASWERLQALQLLTHYGFLNPQHVNVSHCASAASRMAFQFGLHEELPIPRQLKLNSAVLNTRRRMFWNAYGIDAAAHVVRSLPYQWKRSEITAKFPESESLATPTHSAHIWSLREIECDITFGLYHSDLPLTALTGPGSFEAWLAQMQAQLDAWYQKVRQSVNLTEKIEFHEVLFQLQVLRLNRPSPRCPAPTKEMHKRALKASITLIKEYSVLDRLGKMFMLWHAAFCVIEAGLYLLSSILISLETPTLDRQHLEGEDVSILTRYVKTFPVLFWKISRRWPSVLPHASTLDNLSTSVLDVLQRWSDGQDPTRTETISLREKIDHMTRFPLTPSPNQTAATHAVRPEVLLQYQPSNTSSQLLGESNPILQTSTIQLSTEPEAPPNTSAWLGNRSSLDPSLPIFPETYPFSYTDPMVWDFSGIDSEEIFAALLEEA</sequence>
<evidence type="ECO:0000256" key="1">
    <source>
        <dbReference type="ARBA" id="ARBA00004123"/>
    </source>
</evidence>
<dbReference type="InterPro" id="IPR036864">
    <property type="entry name" value="Zn2-C6_fun-type_DNA-bd_sf"/>
</dbReference>
<protein>
    <submittedName>
        <fullName evidence="12">Uncharacterized protein</fullName>
    </submittedName>
</protein>
<dbReference type="GO" id="GO:0008233">
    <property type="term" value="F:peptidase activity"/>
    <property type="evidence" value="ECO:0007669"/>
    <property type="project" value="InterPro"/>
</dbReference>
<dbReference type="RefSeq" id="XP_022517161.1">
    <property type="nucleotide sequence ID" value="XM_022650547.1"/>
</dbReference>
<keyword evidence="8" id="KW-0804">Transcription</keyword>
<dbReference type="PANTHER" id="PTHR47782">
    <property type="entry name" value="ZN(II)2CYS6 TRANSCRIPTION FACTOR (EUROFUNG)-RELATED"/>
    <property type="match status" value="1"/>
</dbReference>
<dbReference type="SUPFAM" id="SSF53474">
    <property type="entry name" value="alpha/beta-Hydrolases"/>
    <property type="match status" value="1"/>
</dbReference>
<dbReference type="InterPro" id="IPR029058">
    <property type="entry name" value="AB_hydrolase_fold"/>
</dbReference>
<keyword evidence="3" id="KW-0479">Metal-binding</keyword>
<dbReference type="EMBL" id="LVKK01000002">
    <property type="protein sequence ID" value="OAG45209.1"/>
    <property type="molecule type" value="Genomic_DNA"/>
</dbReference>
<dbReference type="GO" id="GO:0045944">
    <property type="term" value="P:positive regulation of transcription by RNA polymerase II"/>
    <property type="evidence" value="ECO:0007669"/>
    <property type="project" value="TreeGrafter"/>
</dbReference>
<evidence type="ECO:0000256" key="9">
    <source>
        <dbReference type="ARBA" id="ARBA00023242"/>
    </source>
</evidence>
<dbReference type="InterPro" id="IPR052202">
    <property type="entry name" value="Yeast_MetPath_Reg"/>
</dbReference>
<dbReference type="InterPro" id="IPR007219">
    <property type="entry name" value="XnlR_reg_dom"/>
</dbReference>
<keyword evidence="4" id="KW-0378">Hydrolase</keyword>
<dbReference type="Pfam" id="PF00561">
    <property type="entry name" value="Abhydrolase_1"/>
    <property type="match status" value="1"/>
</dbReference>
<keyword evidence="5" id="KW-0862">Zinc</keyword>
<evidence type="ECO:0000256" key="8">
    <source>
        <dbReference type="ARBA" id="ARBA00023163"/>
    </source>
</evidence>
<keyword evidence="7" id="KW-0238">DNA-binding</keyword>
<evidence type="ECO:0000259" key="10">
    <source>
        <dbReference type="Pfam" id="PF00561"/>
    </source>
</evidence>
<evidence type="ECO:0000256" key="2">
    <source>
        <dbReference type="ARBA" id="ARBA00010088"/>
    </source>
</evidence>
<evidence type="ECO:0000313" key="13">
    <source>
        <dbReference type="Proteomes" id="UP000077002"/>
    </source>
</evidence>
<dbReference type="OrthoDB" id="408373at2759"/>
<evidence type="ECO:0000256" key="3">
    <source>
        <dbReference type="ARBA" id="ARBA00022723"/>
    </source>
</evidence>
<dbReference type="InterPro" id="IPR000073">
    <property type="entry name" value="AB_hydrolase_1"/>
</dbReference>
<evidence type="ECO:0000256" key="7">
    <source>
        <dbReference type="ARBA" id="ARBA00023125"/>
    </source>
</evidence>
<dbReference type="GeneID" id="34595739"/>
<reference evidence="12 13" key="1">
    <citation type="submission" date="2016-03" db="EMBL/GenBank/DDBJ databases">
        <title>Draft genome sequence of the Fonsecaea monophora CBS 269.37.</title>
        <authorList>
            <person name="Bombassaro A."/>
            <person name="Vinicius W.A."/>
            <person name="De Hoog S."/>
            <person name="Sun J."/>
            <person name="Souza E.M."/>
            <person name="Raittz R.T."/>
            <person name="Costa F."/>
            <person name="Leao A.C."/>
            <person name="Tadra-Sfeir M.Z."/>
            <person name="Baura V."/>
            <person name="Balsanelli E."/>
            <person name="Pedrosa F.O."/>
            <person name="Moreno L.F."/>
            <person name="Steffens M.B."/>
            <person name="Xi L."/>
            <person name="Bocca A.L."/>
            <person name="Felipe M.S."/>
            <person name="Teixeira M."/>
            <person name="Telles Filho F.Q."/>
            <person name="Azevedo C.M."/>
            <person name="Gomes R."/>
            <person name="Vicente V.A."/>
        </authorList>
    </citation>
    <scope>NUCLEOTIDE SEQUENCE [LARGE SCALE GENOMIC DNA]</scope>
    <source>
        <strain evidence="12 13">CBS 269.37</strain>
    </source>
</reference>
<evidence type="ECO:0000256" key="5">
    <source>
        <dbReference type="ARBA" id="ARBA00022833"/>
    </source>
</evidence>
<dbReference type="GO" id="GO:0008270">
    <property type="term" value="F:zinc ion binding"/>
    <property type="evidence" value="ECO:0007669"/>
    <property type="project" value="InterPro"/>
</dbReference>
<keyword evidence="13" id="KW-1185">Reference proteome</keyword>
<dbReference type="GO" id="GO:0043565">
    <property type="term" value="F:sequence-specific DNA binding"/>
    <property type="evidence" value="ECO:0007669"/>
    <property type="project" value="TreeGrafter"/>
</dbReference>
<gene>
    <name evidence="12" type="ORF">AYO21_00557</name>
</gene>
<keyword evidence="6" id="KW-0805">Transcription regulation</keyword>
<proteinExistence type="inferred from homology"/>
<dbReference type="GO" id="GO:0006508">
    <property type="term" value="P:proteolysis"/>
    <property type="evidence" value="ECO:0007669"/>
    <property type="project" value="InterPro"/>
</dbReference>
<name>A0A177FQ07_9EURO</name>
<comment type="similarity">
    <text evidence="2">Belongs to the peptidase S33 family.</text>
</comment>
<feature type="domain" description="Xylanolytic transcriptional activator regulatory" evidence="11">
    <location>
        <begin position="427"/>
        <end position="621"/>
    </location>
</feature>
<dbReference type="PRINTS" id="PR00111">
    <property type="entry name" value="ABHYDROLASE"/>
</dbReference>
<dbReference type="PANTHER" id="PTHR47782:SF1">
    <property type="entry name" value="PYRIMIDINE PATHWAY REGULATORY PROTEIN 1"/>
    <property type="match status" value="1"/>
</dbReference>
<dbReference type="Proteomes" id="UP000077002">
    <property type="component" value="Unassembled WGS sequence"/>
</dbReference>
<dbReference type="CDD" id="cd12148">
    <property type="entry name" value="fungal_TF_MHR"/>
    <property type="match status" value="1"/>
</dbReference>
<keyword evidence="9" id="KW-0539">Nucleus</keyword>
<dbReference type="GO" id="GO:0000981">
    <property type="term" value="F:DNA-binding transcription factor activity, RNA polymerase II-specific"/>
    <property type="evidence" value="ECO:0007669"/>
    <property type="project" value="InterPro"/>
</dbReference>
<dbReference type="AlphaFoldDB" id="A0A177FQ07"/>
<dbReference type="GO" id="GO:0005634">
    <property type="term" value="C:nucleus"/>
    <property type="evidence" value="ECO:0007669"/>
    <property type="project" value="UniProtKB-SubCell"/>
</dbReference>